<sequence length="325" mass="36470">MSLSARSTVGDTDIGGAPSSETGSSGEESSPTEEESQDPGEVAALSQLFRRSARYRRAEEYKQFLDFVGRFPQYSPYNAALLHVQNPGVSFTATRRQWRERFDRVPEPGARPYVILQPFGPVLFVYDLPDTEPRSAEAQELPEKVTVPFAVEGELSDETWTRTLQNCRKQEKVAVRRSANLHRRHGGQVERSPFQTGPQNPSDCLYRVVINKNLEREEQYGALAHELGHLFCGHLGTDEEAWWDECSGIGKPQKEIEAESVAYLACRRTGLHSISERYLHWHAERAAGSSSGLLPPVRLRTVLDTAGYVESMGEDGFQSKRDAQE</sequence>
<protein>
    <recommendedName>
        <fullName evidence="2">IrrE N-terminal-like domain-containing protein</fullName>
    </recommendedName>
</protein>
<dbReference type="Pfam" id="PF06114">
    <property type="entry name" value="Peptidase_M78"/>
    <property type="match status" value="1"/>
</dbReference>
<dbReference type="EMBL" id="JANUAU010000001">
    <property type="protein sequence ID" value="MCS3676327.1"/>
    <property type="molecule type" value="Genomic_DNA"/>
</dbReference>
<gene>
    <name evidence="3" type="ORF">GGP71_000223</name>
</gene>
<dbReference type="InterPro" id="IPR010359">
    <property type="entry name" value="IrrE_HExxH"/>
</dbReference>
<comment type="caution">
    <text evidence="3">The sequence shown here is derived from an EMBL/GenBank/DDBJ whole genome shotgun (WGS) entry which is preliminary data.</text>
</comment>
<feature type="domain" description="IrrE N-terminal-like" evidence="2">
    <location>
        <begin position="202"/>
        <end position="281"/>
    </location>
</feature>
<reference evidence="3" key="1">
    <citation type="submission" date="2022-08" db="EMBL/GenBank/DDBJ databases">
        <title>Genomic Encyclopedia of Type Strains, Phase V (KMG-V): Genome sequencing to study the core and pangenomes of soil and plant-associated prokaryotes.</title>
        <authorList>
            <person name="Whitman W."/>
        </authorList>
    </citation>
    <scope>NUCLEOTIDE SEQUENCE</scope>
    <source>
        <strain evidence="3">0</strain>
    </source>
</reference>
<dbReference type="Proteomes" id="UP001155027">
    <property type="component" value="Unassembled WGS sequence"/>
</dbReference>
<evidence type="ECO:0000313" key="3">
    <source>
        <dbReference type="EMBL" id="MCS3676327.1"/>
    </source>
</evidence>
<feature type="region of interest" description="Disordered" evidence="1">
    <location>
        <begin position="1"/>
        <end position="41"/>
    </location>
</feature>
<proteinExistence type="predicted"/>
<evidence type="ECO:0000259" key="2">
    <source>
        <dbReference type="Pfam" id="PF06114"/>
    </source>
</evidence>
<accession>A0A9X2PT51</accession>
<dbReference type="AlphaFoldDB" id="A0A9X2PT51"/>
<evidence type="ECO:0000313" key="4">
    <source>
        <dbReference type="Proteomes" id="UP001155027"/>
    </source>
</evidence>
<feature type="compositionally biased region" description="Low complexity" evidence="1">
    <location>
        <begin position="18"/>
        <end position="29"/>
    </location>
</feature>
<evidence type="ECO:0000256" key="1">
    <source>
        <dbReference type="SAM" id="MobiDB-lite"/>
    </source>
</evidence>
<feature type="compositionally biased region" description="Polar residues" evidence="1">
    <location>
        <begin position="1"/>
        <end position="10"/>
    </location>
</feature>
<organism evidence="3 4">
    <name type="scientific">Salinibacter ruber</name>
    <dbReference type="NCBI Taxonomy" id="146919"/>
    <lineage>
        <taxon>Bacteria</taxon>
        <taxon>Pseudomonadati</taxon>
        <taxon>Rhodothermota</taxon>
        <taxon>Rhodothermia</taxon>
        <taxon>Rhodothermales</taxon>
        <taxon>Salinibacteraceae</taxon>
        <taxon>Salinibacter</taxon>
    </lineage>
</organism>
<name>A0A9X2PT51_9BACT</name>
<dbReference type="RefSeq" id="WP_259058622.1">
    <property type="nucleotide sequence ID" value="NZ_JANUAR010000001.1"/>
</dbReference>